<dbReference type="AlphaFoldDB" id="K5BG42"/>
<dbReference type="OrthoDB" id="9799921at2"/>
<evidence type="ECO:0000313" key="2">
    <source>
        <dbReference type="Proteomes" id="UP000006265"/>
    </source>
</evidence>
<dbReference type="Proteomes" id="UP000006265">
    <property type="component" value="Unassembled WGS sequence"/>
</dbReference>
<sequence length="119" mass="13245">MSTNSGTQWDIHCLRQAVPSSEIVARHGESLPSVVVAWGPLWLLIVGVVAGVFFQYRRRDRERAGGVERALLSVTTWVTQRCGAGYRATRPDRHLCPIRRTTRPVSSDATPPDRPTPPE</sequence>
<protein>
    <submittedName>
        <fullName evidence="1">Uncharacterized protein</fullName>
    </submittedName>
</protein>
<reference evidence="1 2" key="1">
    <citation type="journal article" date="2012" name="J. Bacteriol.">
        <title>Genome sequence of Mycobacterium hassiacum DSM 44199, a rare source of heat-stable mycobacterial proteins.</title>
        <authorList>
            <person name="Tiago I."/>
            <person name="Maranha A."/>
            <person name="Mendes V."/>
            <person name="Alarico S."/>
            <person name="Moynihan P.J."/>
            <person name="Clarke A.J."/>
            <person name="Macedo-Ribeiro S."/>
            <person name="Pereira P.J."/>
            <person name="Empadinhas N."/>
        </authorList>
    </citation>
    <scope>NUCLEOTIDE SEQUENCE [LARGE SCALE GENOMIC DNA]</scope>
    <source>
        <strain evidence="2">DSM 44199 / CIP 105218 / JCM 12690 / 3849</strain>
    </source>
</reference>
<dbReference type="PATRIC" id="fig|1122247.3.peg.2226"/>
<keyword evidence="2" id="KW-1185">Reference proteome</keyword>
<dbReference type="EMBL" id="AMRA01000057">
    <property type="protein sequence ID" value="EKF23691.1"/>
    <property type="molecule type" value="Genomic_DNA"/>
</dbReference>
<dbReference type="RefSeq" id="WP_005627678.1">
    <property type="nucleotide sequence ID" value="NZ_AMRA01000057.1"/>
</dbReference>
<evidence type="ECO:0000313" key="1">
    <source>
        <dbReference type="EMBL" id="EKF23691.1"/>
    </source>
</evidence>
<name>K5BG42_MYCHD</name>
<accession>K5BG42</accession>
<proteinExistence type="predicted"/>
<gene>
    <name evidence="1" type="ORF">C731_2315</name>
</gene>
<dbReference type="STRING" id="1122247.GCA_000379865_03798"/>
<organism evidence="1 2">
    <name type="scientific">Mycolicibacterium hassiacum (strain DSM 44199 / CIP 105218 / JCM 12690 / 3849)</name>
    <name type="common">Mycobacterium hassiacum</name>
    <dbReference type="NCBI Taxonomy" id="1122247"/>
    <lineage>
        <taxon>Bacteria</taxon>
        <taxon>Bacillati</taxon>
        <taxon>Actinomycetota</taxon>
        <taxon>Actinomycetes</taxon>
        <taxon>Mycobacteriales</taxon>
        <taxon>Mycobacteriaceae</taxon>
        <taxon>Mycolicibacterium</taxon>
    </lineage>
</organism>
<comment type="caution">
    <text evidence="1">The sequence shown here is derived from an EMBL/GenBank/DDBJ whole genome shotgun (WGS) entry which is preliminary data.</text>
</comment>